<dbReference type="EnsemblProtists" id="EOD33754">
    <property type="protein sequence ID" value="EOD33754"/>
    <property type="gene ID" value="EMIHUDRAFT_111580"/>
</dbReference>
<dbReference type="eggNOG" id="KOG2058">
    <property type="taxonomic scope" value="Eukaryota"/>
</dbReference>
<reference evidence="3" key="1">
    <citation type="journal article" date="2013" name="Nature">
        <title>Pan genome of the phytoplankton Emiliania underpins its global distribution.</title>
        <authorList>
            <person name="Read B.A."/>
            <person name="Kegel J."/>
            <person name="Klute M.J."/>
            <person name="Kuo A."/>
            <person name="Lefebvre S.C."/>
            <person name="Maumus F."/>
            <person name="Mayer C."/>
            <person name="Miller J."/>
            <person name="Monier A."/>
            <person name="Salamov A."/>
            <person name="Young J."/>
            <person name="Aguilar M."/>
            <person name="Claverie J.M."/>
            <person name="Frickenhaus S."/>
            <person name="Gonzalez K."/>
            <person name="Herman E.K."/>
            <person name="Lin Y.C."/>
            <person name="Napier J."/>
            <person name="Ogata H."/>
            <person name="Sarno A.F."/>
            <person name="Shmutz J."/>
            <person name="Schroeder D."/>
            <person name="de Vargas C."/>
            <person name="Verret F."/>
            <person name="von Dassow P."/>
            <person name="Valentin K."/>
            <person name="Van de Peer Y."/>
            <person name="Wheeler G."/>
            <person name="Dacks J.B."/>
            <person name="Delwiche C.F."/>
            <person name="Dyhrman S.T."/>
            <person name="Glockner G."/>
            <person name="John U."/>
            <person name="Richards T."/>
            <person name="Worden A.Z."/>
            <person name="Zhang X."/>
            <person name="Grigoriev I.V."/>
            <person name="Allen A.E."/>
            <person name="Bidle K."/>
            <person name="Borodovsky M."/>
            <person name="Bowler C."/>
            <person name="Brownlee C."/>
            <person name="Cock J.M."/>
            <person name="Elias M."/>
            <person name="Gladyshev V.N."/>
            <person name="Groth M."/>
            <person name="Guda C."/>
            <person name="Hadaegh A."/>
            <person name="Iglesias-Rodriguez M.D."/>
            <person name="Jenkins J."/>
            <person name="Jones B.M."/>
            <person name="Lawson T."/>
            <person name="Leese F."/>
            <person name="Lindquist E."/>
            <person name="Lobanov A."/>
            <person name="Lomsadze A."/>
            <person name="Malik S.B."/>
            <person name="Marsh M.E."/>
            <person name="Mackinder L."/>
            <person name="Mock T."/>
            <person name="Mueller-Roeber B."/>
            <person name="Pagarete A."/>
            <person name="Parker M."/>
            <person name="Probert I."/>
            <person name="Quesneville H."/>
            <person name="Raines C."/>
            <person name="Rensing S.A."/>
            <person name="Riano-Pachon D.M."/>
            <person name="Richier S."/>
            <person name="Rokitta S."/>
            <person name="Shiraiwa Y."/>
            <person name="Soanes D.M."/>
            <person name="van der Giezen M."/>
            <person name="Wahlund T.M."/>
            <person name="Williams B."/>
            <person name="Wilson W."/>
            <person name="Wolfe G."/>
            <person name="Wurch L.L."/>
        </authorList>
    </citation>
    <scope>NUCLEOTIDE SEQUENCE</scope>
</reference>
<dbReference type="SUPFAM" id="SSF47923">
    <property type="entry name" value="Ypt/Rab-GAP domain of gyp1p"/>
    <property type="match status" value="2"/>
</dbReference>
<dbReference type="Gene3D" id="1.10.472.80">
    <property type="entry name" value="Ypt/Rab-GAP domain of gyp1p, domain 3"/>
    <property type="match status" value="1"/>
</dbReference>
<dbReference type="PaxDb" id="2903-EOD33754"/>
<dbReference type="Pfam" id="PF00566">
    <property type="entry name" value="RabGAP-TBC"/>
    <property type="match status" value="1"/>
</dbReference>
<dbReference type="InterPro" id="IPR035969">
    <property type="entry name" value="Rab-GAP_TBC_sf"/>
</dbReference>
<accession>A0A0D3KDB9</accession>
<dbReference type="InterPro" id="IPR000195">
    <property type="entry name" value="Rab-GAP-TBC_dom"/>
</dbReference>
<proteinExistence type="predicted"/>
<dbReference type="GeneID" id="17279024"/>
<dbReference type="RefSeq" id="XP_005786183.1">
    <property type="nucleotide sequence ID" value="XM_005786126.1"/>
</dbReference>
<dbReference type="AlphaFoldDB" id="A0A0D3KDB9"/>
<sequence>MSSSRGKLHLTCVRVANCVPFGSDEKVASVSCRLFNVDLPNSRVSTPAAAADACGGASFGKDGAVVVLPLGDSSLGVLVRAELQIRIVGRPAPIKAAASVEIDFALPPPRTAAAAFDSHNASASGGAKPRPDDGFIWCQLRAAAPPGGGASDGVVCGELLLRWERVVKPRESDAVRSPPPVASQRSAFPPLDRITEDTEDAHGFVLRVPPRAAEEFAAYYYLRCEAQLAVWGRLVEAGKAPAPALPYPTVLAARQAERRVASEDMPARPTCAARQAPMGVAGGYAALAACEPPHGDAASEGVGYTQSLNFLAAFLLLQLPARAAFWLLECVIERLLPSYFTAQLTGVLADTRTLDALVASHPQLHALPPHLESLGLDLSLVSTQWLMLGFVTALPSETAPLRLWGVGEWLDLFLSLGVRALFAAALATLRLLRATLLAATSFEVVPLCPMLVKEWGHYSVARACRSSGFISDQLIRYFV</sequence>
<keyword evidence="3" id="KW-1185">Reference proteome</keyword>
<dbReference type="InterPro" id="IPR050302">
    <property type="entry name" value="Rab_GAP_TBC_domain"/>
</dbReference>
<dbReference type="PANTHER" id="PTHR47219:SF20">
    <property type="entry name" value="TBC1 DOMAIN FAMILY MEMBER 2B"/>
    <property type="match status" value="1"/>
</dbReference>
<dbReference type="Proteomes" id="UP000013827">
    <property type="component" value="Unassembled WGS sequence"/>
</dbReference>
<evidence type="ECO:0000259" key="1">
    <source>
        <dbReference type="SMART" id="SM00164"/>
    </source>
</evidence>
<protein>
    <recommendedName>
        <fullName evidence="1">Rab-GAP TBC domain-containing protein</fullName>
    </recommendedName>
</protein>
<feature type="domain" description="Rab-GAP TBC" evidence="1">
    <location>
        <begin position="219"/>
        <end position="440"/>
    </location>
</feature>
<name>A0A0D3KDB9_EMIH1</name>
<dbReference type="HOGENOM" id="CLU_570425_0_0_1"/>
<evidence type="ECO:0000313" key="2">
    <source>
        <dbReference type="EnsemblProtists" id="EOD33754"/>
    </source>
</evidence>
<dbReference type="GO" id="GO:0005096">
    <property type="term" value="F:GTPase activator activity"/>
    <property type="evidence" value="ECO:0007669"/>
    <property type="project" value="TreeGrafter"/>
</dbReference>
<reference evidence="2" key="2">
    <citation type="submission" date="2024-10" db="UniProtKB">
        <authorList>
            <consortium name="EnsemblProtists"/>
        </authorList>
    </citation>
    <scope>IDENTIFICATION</scope>
</reference>
<dbReference type="Gene3D" id="1.10.8.270">
    <property type="entry name" value="putative rabgap domain of human tbc1 domain family member 14 like domains"/>
    <property type="match status" value="1"/>
</dbReference>
<dbReference type="GO" id="GO:0031267">
    <property type="term" value="F:small GTPase binding"/>
    <property type="evidence" value="ECO:0007669"/>
    <property type="project" value="TreeGrafter"/>
</dbReference>
<dbReference type="KEGG" id="ehx:EMIHUDRAFT_111580"/>
<dbReference type="SMART" id="SM00164">
    <property type="entry name" value="TBC"/>
    <property type="match status" value="1"/>
</dbReference>
<organism evidence="2 3">
    <name type="scientific">Emiliania huxleyi (strain CCMP1516)</name>
    <dbReference type="NCBI Taxonomy" id="280463"/>
    <lineage>
        <taxon>Eukaryota</taxon>
        <taxon>Haptista</taxon>
        <taxon>Haptophyta</taxon>
        <taxon>Prymnesiophyceae</taxon>
        <taxon>Isochrysidales</taxon>
        <taxon>Noelaerhabdaceae</taxon>
        <taxon>Emiliania</taxon>
    </lineage>
</organism>
<dbReference type="PANTHER" id="PTHR47219">
    <property type="entry name" value="RAB GTPASE-ACTIVATING PROTEIN 1-LIKE"/>
    <property type="match status" value="1"/>
</dbReference>
<dbReference type="STRING" id="2903.R1FK74"/>
<evidence type="ECO:0000313" key="3">
    <source>
        <dbReference type="Proteomes" id="UP000013827"/>
    </source>
</evidence>